<organism evidence="1 2">
    <name type="scientific">Sphingobium olei</name>
    <dbReference type="NCBI Taxonomy" id="420955"/>
    <lineage>
        <taxon>Bacteria</taxon>
        <taxon>Pseudomonadati</taxon>
        <taxon>Pseudomonadota</taxon>
        <taxon>Alphaproteobacteria</taxon>
        <taxon>Sphingomonadales</taxon>
        <taxon>Sphingomonadaceae</taxon>
        <taxon>Sphingobium</taxon>
    </lineage>
</organism>
<dbReference type="InterPro" id="IPR050275">
    <property type="entry name" value="PGM_Phosphatase"/>
</dbReference>
<sequence>MLSPENRSAVLSGTTCLHLVRHGAHGDVGRRLSGRAEAGGLSLIGSGQATRAAIALGRLDAVHASPRRRTLETASIIAAQHGLTVEEADALDEIDFGAWNGASFDALADDPAWRAWNSNRATAPTPGGETMVQAVRRAVAHLEGLVRQGAGRQGNIACVTHCDIIRGVVAHYMGLSLDNILCFDVDPGSITTLRFAPGETRVTRINMVPA</sequence>
<reference evidence="2" key="1">
    <citation type="journal article" date="2019" name="Int. J. Syst. Evol. Microbiol.">
        <title>The Global Catalogue of Microorganisms (GCM) 10K type strain sequencing project: providing services to taxonomists for standard genome sequencing and annotation.</title>
        <authorList>
            <consortium name="The Broad Institute Genomics Platform"/>
            <consortium name="The Broad Institute Genome Sequencing Center for Infectious Disease"/>
            <person name="Wu L."/>
            <person name="Ma J."/>
        </authorList>
    </citation>
    <scope>NUCLEOTIDE SEQUENCE [LARGE SCALE GENOMIC DNA]</scope>
    <source>
        <strain evidence="2">CCUG 54329</strain>
    </source>
</reference>
<dbReference type="PANTHER" id="PTHR48100">
    <property type="entry name" value="BROAD-SPECIFICITY PHOSPHATASE YOR283W-RELATED"/>
    <property type="match status" value="1"/>
</dbReference>
<dbReference type="SMART" id="SM00855">
    <property type="entry name" value="PGAM"/>
    <property type="match status" value="1"/>
</dbReference>
<dbReference type="Pfam" id="PF00300">
    <property type="entry name" value="His_Phos_1"/>
    <property type="match status" value="1"/>
</dbReference>
<proteinExistence type="predicted"/>
<comment type="caution">
    <text evidence="1">The sequence shown here is derived from an EMBL/GenBank/DDBJ whole genome shotgun (WGS) entry which is preliminary data.</text>
</comment>
<evidence type="ECO:0000313" key="2">
    <source>
        <dbReference type="Proteomes" id="UP001597203"/>
    </source>
</evidence>
<dbReference type="EMBL" id="JBHTLS010000135">
    <property type="protein sequence ID" value="MFD1107359.1"/>
    <property type="molecule type" value="Genomic_DNA"/>
</dbReference>
<dbReference type="RefSeq" id="WP_380914852.1">
    <property type="nucleotide sequence ID" value="NZ_JBHTLS010000135.1"/>
</dbReference>
<dbReference type="SUPFAM" id="SSF53254">
    <property type="entry name" value="Phosphoglycerate mutase-like"/>
    <property type="match status" value="1"/>
</dbReference>
<keyword evidence="2" id="KW-1185">Reference proteome</keyword>
<protein>
    <submittedName>
        <fullName evidence="1">Histidine phosphatase family protein</fullName>
    </submittedName>
</protein>
<dbReference type="CDD" id="cd07067">
    <property type="entry name" value="HP_PGM_like"/>
    <property type="match status" value="1"/>
</dbReference>
<dbReference type="Gene3D" id="3.40.50.1240">
    <property type="entry name" value="Phosphoglycerate mutase-like"/>
    <property type="match status" value="1"/>
</dbReference>
<dbReference type="InterPro" id="IPR029033">
    <property type="entry name" value="His_PPase_superfam"/>
</dbReference>
<evidence type="ECO:0000313" key="1">
    <source>
        <dbReference type="EMBL" id="MFD1107359.1"/>
    </source>
</evidence>
<dbReference type="Proteomes" id="UP001597203">
    <property type="component" value="Unassembled WGS sequence"/>
</dbReference>
<dbReference type="PANTHER" id="PTHR48100:SF1">
    <property type="entry name" value="HISTIDINE PHOSPHATASE FAMILY PROTEIN-RELATED"/>
    <property type="match status" value="1"/>
</dbReference>
<gene>
    <name evidence="1" type="ORF">ACFQ24_21030</name>
</gene>
<accession>A0ABW3P7G0</accession>
<dbReference type="InterPro" id="IPR013078">
    <property type="entry name" value="His_Pase_superF_clade-1"/>
</dbReference>
<name>A0ABW3P7G0_9SPHN</name>